<dbReference type="EMBL" id="KF900635">
    <property type="protein sequence ID" value="AIF01958.1"/>
    <property type="molecule type" value="Genomic_DNA"/>
</dbReference>
<name>A0A075GK33_9EURY</name>
<keyword evidence="4" id="KW-0057">Aromatic amino acid biosynthesis</keyword>
<dbReference type="GO" id="GO:0016491">
    <property type="term" value="F:oxidoreductase activity"/>
    <property type="evidence" value="ECO:0007669"/>
    <property type="project" value="UniProtKB-KW"/>
</dbReference>
<dbReference type="Pfam" id="PF26558">
    <property type="entry name" value="DHQS_2nd"/>
    <property type="match status" value="1"/>
</dbReference>
<evidence type="ECO:0000256" key="4">
    <source>
        <dbReference type="ARBA" id="ARBA00023141"/>
    </source>
</evidence>
<dbReference type="InterPro" id="IPR002812">
    <property type="entry name" value="DHQS"/>
</dbReference>
<evidence type="ECO:0000259" key="5">
    <source>
        <dbReference type="Pfam" id="PF01959"/>
    </source>
</evidence>
<dbReference type="Pfam" id="PF01959">
    <property type="entry name" value="DHQS"/>
    <property type="match status" value="1"/>
</dbReference>
<feature type="domain" description="3-dehydroquinate synthase C-terminal" evidence="6">
    <location>
        <begin position="173"/>
        <end position="347"/>
    </location>
</feature>
<organism evidence="7">
    <name type="scientific">uncultured marine group II/III euryarchaeote KM3_151_F02</name>
    <dbReference type="NCBI Taxonomy" id="1457893"/>
    <lineage>
        <taxon>Archaea</taxon>
        <taxon>Methanobacteriati</taxon>
        <taxon>Methanobacteriota</taxon>
        <taxon>environmental samples</taxon>
    </lineage>
</organism>
<dbReference type="GO" id="GO:0008652">
    <property type="term" value="P:amino acid biosynthetic process"/>
    <property type="evidence" value="ECO:0007669"/>
    <property type="project" value="UniProtKB-KW"/>
</dbReference>
<dbReference type="InterPro" id="IPR056179">
    <property type="entry name" value="DHQS_C"/>
</dbReference>
<evidence type="ECO:0000256" key="2">
    <source>
        <dbReference type="ARBA" id="ARBA00023002"/>
    </source>
</evidence>
<evidence type="ECO:0000259" key="6">
    <source>
        <dbReference type="Pfam" id="PF26558"/>
    </source>
</evidence>
<protein>
    <submittedName>
        <fullName evidence="7">3-dehydroquinate synthase</fullName>
    </submittedName>
</protein>
<evidence type="ECO:0000256" key="1">
    <source>
        <dbReference type="ARBA" id="ARBA00022605"/>
    </source>
</evidence>
<dbReference type="InterPro" id="IPR030960">
    <property type="entry name" value="DHQS/DOIS_N"/>
</dbReference>
<evidence type="ECO:0000256" key="3">
    <source>
        <dbReference type="ARBA" id="ARBA00023027"/>
    </source>
</evidence>
<reference evidence="7" key="1">
    <citation type="journal article" date="2014" name="Genome Biol. Evol.">
        <title>Pangenome evidence for extensive interdomain horizontal transfer affecting lineage core and shell genes in uncultured planktonic thaumarchaeota and euryarchaeota.</title>
        <authorList>
            <person name="Deschamps P."/>
            <person name="Zivanovic Y."/>
            <person name="Moreira D."/>
            <person name="Rodriguez-Valera F."/>
            <person name="Lopez-Garcia P."/>
        </authorList>
    </citation>
    <scope>NUCLEOTIDE SEQUENCE</scope>
</reference>
<proteinExistence type="predicted"/>
<keyword evidence="1" id="KW-0028">Amino-acid biosynthesis</keyword>
<dbReference type="PANTHER" id="PTHR33563">
    <property type="match status" value="1"/>
</dbReference>
<keyword evidence="2" id="KW-0560">Oxidoreductase</keyword>
<evidence type="ECO:0000313" key="7">
    <source>
        <dbReference type="EMBL" id="AIF01958.1"/>
    </source>
</evidence>
<dbReference type="GO" id="GO:0009073">
    <property type="term" value="P:aromatic amino acid family biosynthetic process"/>
    <property type="evidence" value="ECO:0007669"/>
    <property type="project" value="UniProtKB-KW"/>
</dbReference>
<dbReference type="AlphaFoldDB" id="A0A075GK33"/>
<dbReference type="GO" id="GO:0003856">
    <property type="term" value="F:3-dehydroquinate synthase activity"/>
    <property type="evidence" value="ECO:0007669"/>
    <property type="project" value="InterPro"/>
</dbReference>
<sequence>MELWLSSKNGVGEHPADALVCTKEDSFPNWASEESEIRRYQVDNGAVTDCDGRTIGAFIQIENDEGQAAALEFVGLADWLLIDCPDWKMIPLENLVAAADQTSTKLAATISNSDQLQGATFALQRGVDALILPDDEGIWRVAQQLAAQRLSDSGEVKESSSIVMMESPELVKLQVMSVETGGVGDRVCVDLVQMLEIGEGVLVGSSAALLVLVHGETLSSQFVPPRPFRINAGPVHSYILMADGSTKYLSELVAGDEVLVVSPSGSRAVAVGRLKIEPRPLLLVRFNSTQYGEGQLFLQQAETVRLVLNLEKTASVTHLEAGMNILGATATAGRHIGQAISGDVEEK</sequence>
<accession>A0A075GK33</accession>
<feature type="domain" description="3-dehydroquinate synthase N-terminal" evidence="5">
    <location>
        <begin position="33"/>
        <end position="135"/>
    </location>
</feature>
<dbReference type="PANTHER" id="PTHR33563:SF1">
    <property type="entry name" value="3-DEHYDROQUINATE SYNTHASE"/>
    <property type="match status" value="1"/>
</dbReference>
<keyword evidence="3" id="KW-0520">NAD</keyword>